<organism evidence="12 13">
    <name type="scientific">Cichlidogyrus casuarinus</name>
    <dbReference type="NCBI Taxonomy" id="1844966"/>
    <lineage>
        <taxon>Eukaryota</taxon>
        <taxon>Metazoa</taxon>
        <taxon>Spiralia</taxon>
        <taxon>Lophotrochozoa</taxon>
        <taxon>Platyhelminthes</taxon>
        <taxon>Monogenea</taxon>
        <taxon>Monopisthocotylea</taxon>
        <taxon>Dactylogyridea</taxon>
        <taxon>Ancyrocephalidae</taxon>
        <taxon>Cichlidogyrus</taxon>
    </lineage>
</organism>
<comment type="catalytic activity">
    <reaction evidence="6">
        <text>iodide(out) = iodide(in)</text>
        <dbReference type="Rhea" id="RHEA:66324"/>
        <dbReference type="ChEBI" id="CHEBI:16382"/>
    </reaction>
</comment>
<dbReference type="PANTHER" id="PTHR15948:SF0">
    <property type="entry name" value="GOLGI PH REGULATOR A-RELATED"/>
    <property type="match status" value="1"/>
</dbReference>
<feature type="transmembrane region" description="Helical" evidence="9">
    <location>
        <begin position="212"/>
        <end position="235"/>
    </location>
</feature>
<evidence type="ECO:0000256" key="9">
    <source>
        <dbReference type="SAM" id="Phobius"/>
    </source>
</evidence>
<keyword evidence="3 9" id="KW-0812">Transmembrane</keyword>
<evidence type="ECO:0000259" key="10">
    <source>
        <dbReference type="Pfam" id="PF12430"/>
    </source>
</evidence>
<feature type="transmembrane region" description="Helical" evidence="9">
    <location>
        <begin position="247"/>
        <end position="271"/>
    </location>
</feature>
<gene>
    <name evidence="12" type="primary">GPR89B</name>
    <name evidence="12" type="ORF">Ciccas_003297</name>
</gene>
<evidence type="ECO:0000259" key="11">
    <source>
        <dbReference type="Pfam" id="PF12537"/>
    </source>
</evidence>
<evidence type="ECO:0000256" key="8">
    <source>
        <dbReference type="ARBA" id="ARBA00044702"/>
    </source>
</evidence>
<comment type="catalytic activity">
    <reaction evidence="7">
        <text>bromide(in) = bromide(out)</text>
        <dbReference type="Rhea" id="RHEA:75383"/>
        <dbReference type="ChEBI" id="CHEBI:15858"/>
    </reaction>
</comment>
<keyword evidence="4 9" id="KW-1133">Transmembrane helix</keyword>
<dbReference type="InterPro" id="IPR022535">
    <property type="entry name" value="Golgi_pH-regulator_cons_dom"/>
</dbReference>
<evidence type="ECO:0000256" key="3">
    <source>
        <dbReference type="ARBA" id="ARBA00022692"/>
    </source>
</evidence>
<comment type="similarity">
    <text evidence="2">Belongs to the Golgi pH regulator (TC 1.A.38) family.</text>
</comment>
<dbReference type="Pfam" id="PF12430">
    <property type="entry name" value="ABA_GPCR"/>
    <property type="match status" value="1"/>
</dbReference>
<reference evidence="12 13" key="1">
    <citation type="submission" date="2024-11" db="EMBL/GenBank/DDBJ databases">
        <title>Adaptive evolution of stress response genes in parasites aligns with host niche diversity.</title>
        <authorList>
            <person name="Hahn C."/>
            <person name="Resl P."/>
        </authorList>
    </citation>
    <scope>NUCLEOTIDE SEQUENCE [LARGE SCALE GENOMIC DNA]</scope>
    <source>
        <strain evidence="12">EGGRZ-B1_66</strain>
        <tissue evidence="12">Body</tissue>
    </source>
</reference>
<evidence type="ECO:0000256" key="4">
    <source>
        <dbReference type="ARBA" id="ARBA00022989"/>
    </source>
</evidence>
<feature type="domain" description="Abscisic acid G-protein coupled receptor-like" evidence="10">
    <location>
        <begin position="146"/>
        <end position="314"/>
    </location>
</feature>
<feature type="transmembrane region" description="Helical" evidence="9">
    <location>
        <begin position="20"/>
        <end position="44"/>
    </location>
</feature>
<keyword evidence="5 9" id="KW-0472">Membrane</keyword>
<dbReference type="GO" id="GO:0016020">
    <property type="term" value="C:membrane"/>
    <property type="evidence" value="ECO:0007669"/>
    <property type="project" value="UniProtKB-SubCell"/>
</dbReference>
<accession>A0ABD2QES8</accession>
<comment type="catalytic activity">
    <reaction evidence="8">
        <text>fluoride(in) = fluoride(out)</text>
        <dbReference type="Rhea" id="RHEA:76159"/>
        <dbReference type="ChEBI" id="CHEBI:17051"/>
    </reaction>
</comment>
<comment type="subcellular location">
    <subcellularLocation>
        <location evidence="1">Membrane</location>
        <topology evidence="1">Multi-pass membrane protein</topology>
    </subcellularLocation>
</comment>
<comment type="caution">
    <text evidence="12">The sequence shown here is derived from an EMBL/GenBank/DDBJ whole genome shotgun (WGS) entry which is preliminary data.</text>
</comment>
<protein>
    <submittedName>
        <fullName evidence="12">Golgi pH regulator B</fullName>
    </submittedName>
</protein>
<dbReference type="InterPro" id="IPR015672">
    <property type="entry name" value="GPHR/GTG"/>
</dbReference>
<proteinExistence type="inferred from homology"/>
<evidence type="ECO:0000313" key="13">
    <source>
        <dbReference type="Proteomes" id="UP001626550"/>
    </source>
</evidence>
<evidence type="ECO:0000313" key="12">
    <source>
        <dbReference type="EMBL" id="KAL3318048.1"/>
    </source>
</evidence>
<dbReference type="PANTHER" id="PTHR15948">
    <property type="entry name" value="G-PROTEIN COUPLED RECEPTOR 89-RELATED"/>
    <property type="match status" value="1"/>
</dbReference>
<keyword evidence="13" id="KW-1185">Reference proteome</keyword>
<evidence type="ECO:0000256" key="6">
    <source>
        <dbReference type="ARBA" id="ARBA00024145"/>
    </source>
</evidence>
<dbReference type="Proteomes" id="UP001626550">
    <property type="component" value="Unassembled WGS sequence"/>
</dbReference>
<dbReference type="EMBL" id="JBJKFK010000294">
    <property type="protein sequence ID" value="KAL3318048.1"/>
    <property type="molecule type" value="Genomic_DNA"/>
</dbReference>
<evidence type="ECO:0000256" key="7">
    <source>
        <dbReference type="ARBA" id="ARBA00035085"/>
    </source>
</evidence>
<feature type="transmembrane region" description="Helical" evidence="9">
    <location>
        <begin position="154"/>
        <end position="179"/>
    </location>
</feature>
<evidence type="ECO:0000256" key="1">
    <source>
        <dbReference type="ARBA" id="ARBA00004141"/>
    </source>
</evidence>
<dbReference type="AlphaFoldDB" id="A0ABD2QES8"/>
<evidence type="ECO:0000256" key="5">
    <source>
        <dbReference type="ARBA" id="ARBA00023136"/>
    </source>
</evidence>
<name>A0ABD2QES8_9PLAT</name>
<evidence type="ECO:0000256" key="2">
    <source>
        <dbReference type="ARBA" id="ARBA00009478"/>
    </source>
</evidence>
<dbReference type="Pfam" id="PF12537">
    <property type="entry name" value="GPHR_N"/>
    <property type="match status" value="1"/>
</dbReference>
<feature type="domain" description="Golgi pH regulator conserved" evidence="11">
    <location>
        <begin position="14"/>
        <end position="80"/>
    </location>
</feature>
<sequence length="337" mass="39215">MKSFPIISPNQGSFLMEHCIARVGVIGVTIMAILSGFGAVNYPYTTMTYFAQKVTPEEISNAERRLMLTYESLLSKKRRLAKEEYEKNRRVDSNGRLWSFYNSVKSTLGSNKESELRNEINATEELTRHLFLELHDLRMAQERIRFSKTLQGRYFNFLGYFFCLYCVWKIVISTINILFNRIGQQDPISRSIDIAVHYLGFEFNVKFWSQQISFWLVGIIVITSIRGLLITLTKLFHALANSKSSHVIVLVIAQVMGTYFISSVLLLRMNMPEEYRTMLTQVLGDLQFHFYHRWFDVIFLVSAICSIGFLYMAHHSSQNFDLKLEKPYSLADHSLHF</sequence>
<feature type="transmembrane region" description="Helical" evidence="9">
    <location>
        <begin position="291"/>
        <end position="313"/>
    </location>
</feature>
<dbReference type="InterPro" id="IPR025969">
    <property type="entry name" value="ABA_GPCR_dom"/>
</dbReference>